<keyword evidence="8" id="KW-1185">Reference proteome</keyword>
<dbReference type="GO" id="GO:0008270">
    <property type="term" value="F:zinc ion binding"/>
    <property type="evidence" value="ECO:0007669"/>
    <property type="project" value="UniProtKB-KW"/>
</dbReference>
<accession>A0A392PFL8</accession>
<sequence length="124" mass="13765">MTTFNVEETQNLGNTAPPVVSNVIRAPRRNKSNVWNHFTPDPDLIGIAICDYCKAKLKSNNGTTSMTSHTNNCKSNPNNEANKRLKTTSSTTHVTSPSAIVAEKFEELSFHHVDHKVFQSPDIQ</sequence>
<dbReference type="GO" id="GO:1990837">
    <property type="term" value="F:sequence-specific double-stranded DNA binding"/>
    <property type="evidence" value="ECO:0007669"/>
    <property type="project" value="TreeGrafter"/>
</dbReference>
<dbReference type="EMBL" id="LXQA010075605">
    <property type="protein sequence ID" value="MCI10279.1"/>
    <property type="molecule type" value="Genomic_DNA"/>
</dbReference>
<feature type="domain" description="BED-type" evidence="6">
    <location>
        <begin position="29"/>
        <end position="80"/>
    </location>
</feature>
<feature type="compositionally biased region" description="Polar residues" evidence="5">
    <location>
        <begin position="61"/>
        <end position="80"/>
    </location>
</feature>
<protein>
    <recommendedName>
        <fullName evidence="6">BED-type domain-containing protein</fullName>
    </recommendedName>
</protein>
<organism evidence="7 8">
    <name type="scientific">Trifolium medium</name>
    <dbReference type="NCBI Taxonomy" id="97028"/>
    <lineage>
        <taxon>Eukaryota</taxon>
        <taxon>Viridiplantae</taxon>
        <taxon>Streptophyta</taxon>
        <taxon>Embryophyta</taxon>
        <taxon>Tracheophyta</taxon>
        <taxon>Spermatophyta</taxon>
        <taxon>Magnoliopsida</taxon>
        <taxon>eudicotyledons</taxon>
        <taxon>Gunneridae</taxon>
        <taxon>Pentapetalae</taxon>
        <taxon>rosids</taxon>
        <taxon>fabids</taxon>
        <taxon>Fabales</taxon>
        <taxon>Fabaceae</taxon>
        <taxon>Papilionoideae</taxon>
        <taxon>50 kb inversion clade</taxon>
        <taxon>NPAAA clade</taxon>
        <taxon>Hologalegina</taxon>
        <taxon>IRL clade</taxon>
        <taxon>Trifolieae</taxon>
        <taxon>Trifolium</taxon>
    </lineage>
</organism>
<dbReference type="AlphaFoldDB" id="A0A392PFL8"/>
<dbReference type="SMART" id="SM00614">
    <property type="entry name" value="ZnF_BED"/>
    <property type="match status" value="1"/>
</dbReference>
<gene>
    <name evidence="7" type="ORF">A2U01_0031372</name>
</gene>
<evidence type="ECO:0000256" key="1">
    <source>
        <dbReference type="ARBA" id="ARBA00022723"/>
    </source>
</evidence>
<evidence type="ECO:0000259" key="6">
    <source>
        <dbReference type="PROSITE" id="PS50808"/>
    </source>
</evidence>
<name>A0A392PFL8_9FABA</name>
<keyword evidence="3" id="KW-0862">Zinc</keyword>
<evidence type="ECO:0000313" key="8">
    <source>
        <dbReference type="Proteomes" id="UP000265520"/>
    </source>
</evidence>
<dbReference type="GO" id="GO:0005634">
    <property type="term" value="C:nucleus"/>
    <property type="evidence" value="ECO:0007669"/>
    <property type="project" value="TreeGrafter"/>
</dbReference>
<evidence type="ECO:0000256" key="4">
    <source>
        <dbReference type="PROSITE-ProRule" id="PRU00027"/>
    </source>
</evidence>
<evidence type="ECO:0000256" key="5">
    <source>
        <dbReference type="SAM" id="MobiDB-lite"/>
    </source>
</evidence>
<dbReference type="GO" id="GO:0006357">
    <property type="term" value="P:regulation of transcription by RNA polymerase II"/>
    <property type="evidence" value="ECO:0007669"/>
    <property type="project" value="TreeGrafter"/>
</dbReference>
<dbReference type="Proteomes" id="UP000265520">
    <property type="component" value="Unassembled WGS sequence"/>
</dbReference>
<dbReference type="SUPFAM" id="SSF57667">
    <property type="entry name" value="beta-beta-alpha zinc fingers"/>
    <property type="match status" value="1"/>
</dbReference>
<dbReference type="PANTHER" id="PTHR34396:SF25">
    <property type="entry name" value="BOUNDARY ELEMENT ASSOCIATED FACTOR"/>
    <property type="match status" value="1"/>
</dbReference>
<comment type="caution">
    <text evidence="7">The sequence shown here is derived from an EMBL/GenBank/DDBJ whole genome shotgun (WGS) entry which is preliminary data.</text>
</comment>
<keyword evidence="1" id="KW-0479">Metal-binding</keyword>
<dbReference type="InterPro" id="IPR036236">
    <property type="entry name" value="Znf_C2H2_sf"/>
</dbReference>
<feature type="region of interest" description="Disordered" evidence="5">
    <location>
        <begin position="61"/>
        <end position="95"/>
    </location>
</feature>
<dbReference type="InterPro" id="IPR053031">
    <property type="entry name" value="Cuticle_assoc_protein"/>
</dbReference>
<evidence type="ECO:0000256" key="2">
    <source>
        <dbReference type="ARBA" id="ARBA00022771"/>
    </source>
</evidence>
<dbReference type="Pfam" id="PF02892">
    <property type="entry name" value="zf-BED"/>
    <property type="match status" value="1"/>
</dbReference>
<dbReference type="PROSITE" id="PS50808">
    <property type="entry name" value="ZF_BED"/>
    <property type="match status" value="1"/>
</dbReference>
<keyword evidence="2 4" id="KW-0863">Zinc-finger</keyword>
<dbReference type="PANTHER" id="PTHR34396">
    <property type="entry name" value="OS03G0264950 PROTEIN-RELATED"/>
    <property type="match status" value="1"/>
</dbReference>
<proteinExistence type="predicted"/>
<reference evidence="7 8" key="1">
    <citation type="journal article" date="2018" name="Front. Plant Sci.">
        <title>Red Clover (Trifolium pratense) and Zigzag Clover (T. medium) - A Picture of Genomic Similarities and Differences.</title>
        <authorList>
            <person name="Dluhosova J."/>
            <person name="Istvanek J."/>
            <person name="Nedelnik J."/>
            <person name="Repkova J."/>
        </authorList>
    </citation>
    <scope>NUCLEOTIDE SEQUENCE [LARGE SCALE GENOMIC DNA]</scope>
    <source>
        <strain evidence="8">cv. 10/8</strain>
        <tissue evidence="7">Leaf</tissue>
    </source>
</reference>
<evidence type="ECO:0000256" key="3">
    <source>
        <dbReference type="ARBA" id="ARBA00022833"/>
    </source>
</evidence>
<evidence type="ECO:0000313" key="7">
    <source>
        <dbReference type="EMBL" id="MCI10279.1"/>
    </source>
</evidence>
<dbReference type="InterPro" id="IPR003656">
    <property type="entry name" value="Znf_BED"/>
</dbReference>